<organism evidence="3 4">
    <name type="scientific">Fodinicola feengrottensis</name>
    <dbReference type="NCBI Taxonomy" id="435914"/>
    <lineage>
        <taxon>Bacteria</taxon>
        <taxon>Bacillati</taxon>
        <taxon>Actinomycetota</taxon>
        <taxon>Actinomycetes</taxon>
        <taxon>Mycobacteriales</taxon>
        <taxon>Fodinicola</taxon>
    </lineage>
</organism>
<dbReference type="RefSeq" id="WP_163568435.1">
    <property type="nucleotide sequence ID" value="NZ_BAAANY010000040.1"/>
</dbReference>
<comment type="caution">
    <text evidence="3">The sequence shown here is derived from an EMBL/GenBank/DDBJ whole genome shotgun (WGS) entry which is preliminary data.</text>
</comment>
<dbReference type="InterPro" id="IPR036291">
    <property type="entry name" value="NAD(P)-bd_dom_sf"/>
</dbReference>
<dbReference type="PANTHER" id="PTHR24321">
    <property type="entry name" value="DEHYDROGENASES, SHORT CHAIN"/>
    <property type="match status" value="1"/>
</dbReference>
<dbReference type="PANTHER" id="PTHR24321:SF8">
    <property type="entry name" value="ESTRADIOL 17-BETA-DEHYDROGENASE 8-RELATED"/>
    <property type="match status" value="1"/>
</dbReference>
<evidence type="ECO:0000313" key="3">
    <source>
        <dbReference type="EMBL" id="GAA1716158.1"/>
    </source>
</evidence>
<accession>A0ABP4V4L6</accession>
<dbReference type="Gene3D" id="3.40.50.720">
    <property type="entry name" value="NAD(P)-binding Rossmann-like Domain"/>
    <property type="match status" value="1"/>
</dbReference>
<dbReference type="InterPro" id="IPR002347">
    <property type="entry name" value="SDR_fam"/>
</dbReference>
<dbReference type="Proteomes" id="UP001500618">
    <property type="component" value="Unassembled WGS sequence"/>
</dbReference>
<protein>
    <submittedName>
        <fullName evidence="3">SDR family oxidoreductase</fullName>
    </submittedName>
</protein>
<dbReference type="Pfam" id="PF13561">
    <property type="entry name" value="adh_short_C2"/>
    <property type="match status" value="1"/>
</dbReference>
<comment type="similarity">
    <text evidence="1">Belongs to the short-chain dehydrogenases/reductases (SDR) family.</text>
</comment>
<keyword evidence="2" id="KW-0560">Oxidoreductase</keyword>
<dbReference type="EMBL" id="BAAANY010000040">
    <property type="protein sequence ID" value="GAA1716158.1"/>
    <property type="molecule type" value="Genomic_DNA"/>
</dbReference>
<dbReference type="CDD" id="cd05233">
    <property type="entry name" value="SDR_c"/>
    <property type="match status" value="1"/>
</dbReference>
<keyword evidence="4" id="KW-1185">Reference proteome</keyword>
<dbReference type="PRINTS" id="PR00081">
    <property type="entry name" value="GDHRDH"/>
</dbReference>
<evidence type="ECO:0000256" key="2">
    <source>
        <dbReference type="ARBA" id="ARBA00023002"/>
    </source>
</evidence>
<evidence type="ECO:0000313" key="4">
    <source>
        <dbReference type="Proteomes" id="UP001500618"/>
    </source>
</evidence>
<gene>
    <name evidence="3" type="ORF">GCM10009765_76120</name>
</gene>
<evidence type="ECO:0000256" key="1">
    <source>
        <dbReference type="ARBA" id="ARBA00006484"/>
    </source>
</evidence>
<proteinExistence type="inferred from homology"/>
<reference evidence="4" key="1">
    <citation type="journal article" date="2019" name="Int. J. Syst. Evol. Microbiol.">
        <title>The Global Catalogue of Microorganisms (GCM) 10K type strain sequencing project: providing services to taxonomists for standard genome sequencing and annotation.</title>
        <authorList>
            <consortium name="The Broad Institute Genomics Platform"/>
            <consortium name="The Broad Institute Genome Sequencing Center for Infectious Disease"/>
            <person name="Wu L."/>
            <person name="Ma J."/>
        </authorList>
    </citation>
    <scope>NUCLEOTIDE SEQUENCE [LARGE SCALE GENOMIC DNA]</scope>
    <source>
        <strain evidence="4">JCM 14718</strain>
    </source>
</reference>
<sequence>MSERHVRAIGAVSAGLEPGRGRLAGRRILVVGGGQRTYDAATDPIGNGRAIAVLFAREGAHVAVANRGIESARETVAMIDAQGGKAFPIQADISGAADVTRMIEEACEGLDGLDGLVLNAAAGVGALGLDGVDLDEWDKTFDVNVRGTMLCCRAALPRLDDDSSIVFISSVAGYKSGSRLAAYEASKAALGGLMRHVALEASRRGIRANIVSPGAVDTPIGRAAAAGRPSRMETRLPFGRQATGWEVAYATLFLTSEESAYITAQTLQVDSGMTGL</sequence>
<name>A0ABP4V4L6_9ACTN</name>
<dbReference type="SUPFAM" id="SSF51735">
    <property type="entry name" value="NAD(P)-binding Rossmann-fold domains"/>
    <property type="match status" value="1"/>
</dbReference>